<protein>
    <recommendedName>
        <fullName evidence="3">Receptor ligand binding region domain-containing protein</fullName>
    </recommendedName>
</protein>
<evidence type="ECO:0008006" key="3">
    <source>
        <dbReference type="Google" id="ProtNLM"/>
    </source>
</evidence>
<proteinExistence type="predicted"/>
<evidence type="ECO:0000313" key="2">
    <source>
        <dbReference type="Proteomes" id="UP001328107"/>
    </source>
</evidence>
<evidence type="ECO:0000313" key="1">
    <source>
        <dbReference type="EMBL" id="GMR33712.1"/>
    </source>
</evidence>
<dbReference type="SUPFAM" id="SSF53822">
    <property type="entry name" value="Periplasmic binding protein-like I"/>
    <property type="match status" value="1"/>
</dbReference>
<dbReference type="Gene3D" id="3.40.50.2300">
    <property type="match status" value="1"/>
</dbReference>
<feature type="non-terminal residue" evidence="1">
    <location>
        <position position="117"/>
    </location>
</feature>
<dbReference type="Proteomes" id="UP001328107">
    <property type="component" value="Unassembled WGS sequence"/>
</dbReference>
<gene>
    <name evidence="1" type="ORF">PMAYCL1PPCAC_03907</name>
</gene>
<sequence>LFLIVLSIWRQVFAGKSSQETNDSGGVVVIGHLQPNNPAIAHEPDILRMCADDLRERGILPEKYSFEVATRESCNAYSGVENAAHLHYMKNATIYFGPGCNNEMLAIGRLAPRWNVP</sequence>
<dbReference type="InterPro" id="IPR028082">
    <property type="entry name" value="Peripla_BP_I"/>
</dbReference>
<reference evidence="2" key="1">
    <citation type="submission" date="2022-10" db="EMBL/GenBank/DDBJ databases">
        <title>Genome assembly of Pristionchus species.</title>
        <authorList>
            <person name="Yoshida K."/>
            <person name="Sommer R.J."/>
        </authorList>
    </citation>
    <scope>NUCLEOTIDE SEQUENCE [LARGE SCALE GENOMIC DNA]</scope>
    <source>
        <strain evidence="2">RS5460</strain>
    </source>
</reference>
<feature type="non-terminal residue" evidence="1">
    <location>
        <position position="1"/>
    </location>
</feature>
<keyword evidence="2" id="KW-1185">Reference proteome</keyword>
<dbReference type="EMBL" id="BTRK01000001">
    <property type="protein sequence ID" value="GMR33712.1"/>
    <property type="molecule type" value="Genomic_DNA"/>
</dbReference>
<organism evidence="1 2">
    <name type="scientific">Pristionchus mayeri</name>
    <dbReference type="NCBI Taxonomy" id="1317129"/>
    <lineage>
        <taxon>Eukaryota</taxon>
        <taxon>Metazoa</taxon>
        <taxon>Ecdysozoa</taxon>
        <taxon>Nematoda</taxon>
        <taxon>Chromadorea</taxon>
        <taxon>Rhabditida</taxon>
        <taxon>Rhabditina</taxon>
        <taxon>Diplogasteromorpha</taxon>
        <taxon>Diplogasteroidea</taxon>
        <taxon>Neodiplogasteridae</taxon>
        <taxon>Pristionchus</taxon>
    </lineage>
</organism>
<accession>A0AAN4Z360</accession>
<name>A0AAN4Z360_9BILA</name>
<dbReference type="AlphaFoldDB" id="A0AAN4Z360"/>
<comment type="caution">
    <text evidence="1">The sequence shown here is derived from an EMBL/GenBank/DDBJ whole genome shotgun (WGS) entry which is preliminary data.</text>
</comment>